<gene>
    <name evidence="1" type="ORF">B4918_25705</name>
</gene>
<reference evidence="1 2" key="1">
    <citation type="submission" date="2017-03" db="EMBL/GenBank/DDBJ databases">
        <title>Complete genome sequence of Bacillus thuringiensis L-7601, a novel melanin producing strain.</title>
        <authorList>
            <person name="Cai J."/>
            <person name="Cao Z."/>
            <person name="Tan T."/>
        </authorList>
    </citation>
    <scope>NUCLEOTIDE SEQUENCE [LARGE SCALE GENOMIC DNA]</scope>
    <source>
        <strain evidence="1 2">L-7601</strain>
    </source>
</reference>
<name>A0A9W3TIN6_BACTU</name>
<dbReference type="Proteomes" id="UP000191057">
    <property type="component" value="Chromosome"/>
</dbReference>
<evidence type="ECO:0000313" key="2">
    <source>
        <dbReference type="Proteomes" id="UP000191057"/>
    </source>
</evidence>
<sequence length="208" mass="24533">MLDKKKEMKKEIQKNLKNIVILGLAVILINLNISITTWMNFTENQKIIWTLDLGIYSALFSIIFSVINYLVKLQKLHINVELLNKPEDVNELKIGEDPRSIRLKITLEGKCREISAPLEVKFPEWLDVQFKPSKYREFDAEHNKVSIDLNYLLAQKEYIKKTDSITFDLIANSEEKNEELVDVDFKIKWYRKWFSINFESNGIHIKVK</sequence>
<organism evidence="1 2">
    <name type="scientific">Bacillus thuringiensis</name>
    <dbReference type="NCBI Taxonomy" id="1428"/>
    <lineage>
        <taxon>Bacteria</taxon>
        <taxon>Bacillati</taxon>
        <taxon>Bacillota</taxon>
        <taxon>Bacilli</taxon>
        <taxon>Bacillales</taxon>
        <taxon>Bacillaceae</taxon>
        <taxon>Bacillus</taxon>
        <taxon>Bacillus cereus group</taxon>
    </lineage>
</organism>
<proteinExistence type="predicted"/>
<dbReference type="AlphaFoldDB" id="A0A9W3TIN6"/>
<dbReference type="RefSeq" id="WP_079246018.1">
    <property type="nucleotide sequence ID" value="NZ_JARSYF010000010.1"/>
</dbReference>
<accession>A0A9W3TIN6</accession>
<dbReference type="EMBL" id="CP020002">
    <property type="protein sequence ID" value="AQY41150.1"/>
    <property type="molecule type" value="Genomic_DNA"/>
</dbReference>
<protein>
    <submittedName>
        <fullName evidence="1">Uncharacterized protein</fullName>
    </submittedName>
</protein>
<evidence type="ECO:0000313" key="1">
    <source>
        <dbReference type="EMBL" id="AQY41150.1"/>
    </source>
</evidence>